<evidence type="ECO:0000259" key="1">
    <source>
        <dbReference type="PROSITE" id="PS51186"/>
    </source>
</evidence>
<dbReference type="SUPFAM" id="SSF55729">
    <property type="entry name" value="Acyl-CoA N-acyltransferases (Nat)"/>
    <property type="match status" value="1"/>
</dbReference>
<keyword evidence="3" id="KW-1185">Reference proteome</keyword>
<dbReference type="Proteomes" id="UP001602245">
    <property type="component" value="Unassembled WGS sequence"/>
</dbReference>
<dbReference type="EMBL" id="JBIAZU010000001">
    <property type="protein sequence ID" value="MFF5288985.1"/>
    <property type="molecule type" value="Genomic_DNA"/>
</dbReference>
<protein>
    <submittedName>
        <fullName evidence="2">GNAT family N-acetyltransferase</fullName>
        <ecNumber evidence="2">2.3.1.-</ecNumber>
    </submittedName>
</protein>
<dbReference type="RefSeq" id="WP_020509332.1">
    <property type="nucleotide sequence ID" value="NZ_JBIAZU010000001.1"/>
</dbReference>
<organism evidence="2 3">
    <name type="scientific">Paractinoplanes globisporus</name>
    <dbReference type="NCBI Taxonomy" id="113565"/>
    <lineage>
        <taxon>Bacteria</taxon>
        <taxon>Bacillati</taxon>
        <taxon>Actinomycetota</taxon>
        <taxon>Actinomycetes</taxon>
        <taxon>Micromonosporales</taxon>
        <taxon>Micromonosporaceae</taxon>
        <taxon>Paractinoplanes</taxon>
    </lineage>
</organism>
<reference evidence="2 3" key="1">
    <citation type="submission" date="2024-10" db="EMBL/GenBank/DDBJ databases">
        <title>The Natural Products Discovery Center: Release of the First 8490 Sequenced Strains for Exploring Actinobacteria Biosynthetic Diversity.</title>
        <authorList>
            <person name="Kalkreuter E."/>
            <person name="Kautsar S.A."/>
            <person name="Yang D."/>
            <person name="Bader C.D."/>
            <person name="Teijaro C.N."/>
            <person name="Fluegel L."/>
            <person name="Davis C.M."/>
            <person name="Simpson J.R."/>
            <person name="Lauterbach L."/>
            <person name="Steele A.D."/>
            <person name="Gui C."/>
            <person name="Meng S."/>
            <person name="Li G."/>
            <person name="Viehrig K."/>
            <person name="Ye F."/>
            <person name="Su P."/>
            <person name="Kiefer A.F."/>
            <person name="Nichols A."/>
            <person name="Cepeda A.J."/>
            <person name="Yan W."/>
            <person name="Fan B."/>
            <person name="Jiang Y."/>
            <person name="Adhikari A."/>
            <person name="Zheng C.-J."/>
            <person name="Schuster L."/>
            <person name="Cowan T.M."/>
            <person name="Smanski M.J."/>
            <person name="Chevrette M.G."/>
            <person name="De Carvalho L.P.S."/>
            <person name="Shen B."/>
        </authorList>
    </citation>
    <scope>NUCLEOTIDE SEQUENCE [LARGE SCALE GENOMIC DNA]</scope>
    <source>
        <strain evidence="2 3">NPDC000087</strain>
    </source>
</reference>
<dbReference type="Gene3D" id="3.40.630.30">
    <property type="match status" value="1"/>
</dbReference>
<comment type="caution">
    <text evidence="2">The sequence shown here is derived from an EMBL/GenBank/DDBJ whole genome shotgun (WGS) entry which is preliminary data.</text>
</comment>
<dbReference type="InterPro" id="IPR052523">
    <property type="entry name" value="Trichothecene_AcTrans"/>
</dbReference>
<dbReference type="EC" id="2.3.1.-" evidence="2"/>
<dbReference type="InterPro" id="IPR016181">
    <property type="entry name" value="Acyl_CoA_acyltransferase"/>
</dbReference>
<gene>
    <name evidence="2" type="ORF">ACFY35_06085</name>
</gene>
<dbReference type="InterPro" id="IPR000182">
    <property type="entry name" value="GNAT_dom"/>
</dbReference>
<evidence type="ECO:0000313" key="2">
    <source>
        <dbReference type="EMBL" id="MFF5288985.1"/>
    </source>
</evidence>
<sequence length="199" mass="21814">MTTGSARAAGPADIDRIVEILTVAFFDDPLWGPAFPDAERRAEQAAGLWRFYVTCVQRYPWTFLTAGGEATSVWIPPGGVELTGAEEHELERLLLATTGRETTDGILGIMAQFDAARPREPHFYLGLIGTHDAHRGQGHGMRLLAENLAAVDTRGAAAYLESSNPVNDIRYERLGFTPYGKITTATGHVMTTMWRPPRS</sequence>
<dbReference type="PANTHER" id="PTHR42791:SF1">
    <property type="entry name" value="N-ACETYLTRANSFERASE DOMAIN-CONTAINING PROTEIN"/>
    <property type="match status" value="1"/>
</dbReference>
<dbReference type="GO" id="GO:0016746">
    <property type="term" value="F:acyltransferase activity"/>
    <property type="evidence" value="ECO:0007669"/>
    <property type="project" value="UniProtKB-KW"/>
</dbReference>
<keyword evidence="2" id="KW-0808">Transferase</keyword>
<proteinExistence type="predicted"/>
<name>A0ABW6W8Z1_9ACTN</name>
<keyword evidence="2" id="KW-0012">Acyltransferase</keyword>
<accession>A0ABW6W8Z1</accession>
<dbReference type="PROSITE" id="PS51186">
    <property type="entry name" value="GNAT"/>
    <property type="match status" value="1"/>
</dbReference>
<dbReference type="PANTHER" id="PTHR42791">
    <property type="entry name" value="GNAT FAMILY ACETYLTRANSFERASE"/>
    <property type="match status" value="1"/>
</dbReference>
<evidence type="ECO:0000313" key="3">
    <source>
        <dbReference type="Proteomes" id="UP001602245"/>
    </source>
</evidence>
<feature type="domain" description="N-acetyltransferase" evidence="1">
    <location>
        <begin position="33"/>
        <end position="198"/>
    </location>
</feature>
<dbReference type="CDD" id="cd04301">
    <property type="entry name" value="NAT_SF"/>
    <property type="match status" value="1"/>
</dbReference>